<sequence>MALLSSNGSFVINTKPSSKATPPQSRASPCLYNHGKATRAPGSMSAAATKLQQRQQRPHIKKEEKAAPPEAVTNKPHDRSANSIGRHCDPPPLATTAKPPPSASPRQEPRRRQIHQTTEGAAAPAAKKSGRHLFAQRSEPSRRHPVHRSRTECCCHRFLYRDAIPFAEVATVPICRQRCRSATTPLPPSSRRPSPTNLPKGVSNYDLNPTTGKFLAHMNGTCSFKLENNYELSYKSTIKGVISRGKLEKLNGATIKKAITSGCSVN</sequence>
<dbReference type="Proteomes" id="UP001188597">
    <property type="component" value="Unassembled WGS sequence"/>
</dbReference>
<organism evidence="2 3">
    <name type="scientific">Escallonia herrerae</name>
    <dbReference type="NCBI Taxonomy" id="1293975"/>
    <lineage>
        <taxon>Eukaryota</taxon>
        <taxon>Viridiplantae</taxon>
        <taxon>Streptophyta</taxon>
        <taxon>Embryophyta</taxon>
        <taxon>Tracheophyta</taxon>
        <taxon>Spermatophyta</taxon>
        <taxon>Magnoliopsida</taxon>
        <taxon>eudicotyledons</taxon>
        <taxon>Gunneridae</taxon>
        <taxon>Pentapetalae</taxon>
        <taxon>asterids</taxon>
        <taxon>campanulids</taxon>
        <taxon>Escalloniales</taxon>
        <taxon>Escalloniaceae</taxon>
        <taxon>Escallonia</taxon>
    </lineage>
</organism>
<evidence type="ECO:0000313" key="3">
    <source>
        <dbReference type="Proteomes" id="UP001188597"/>
    </source>
</evidence>
<dbReference type="PANTHER" id="PTHR31676">
    <property type="entry name" value="T31J12.3 PROTEIN-RELATED"/>
    <property type="match status" value="1"/>
</dbReference>
<feature type="region of interest" description="Disordered" evidence="1">
    <location>
        <begin position="181"/>
        <end position="203"/>
    </location>
</feature>
<dbReference type="SUPFAM" id="SSF141562">
    <property type="entry name" value="At5g01610-like"/>
    <property type="match status" value="1"/>
</dbReference>
<name>A0AA89AVW1_9ASTE</name>
<dbReference type="InterPro" id="IPR007493">
    <property type="entry name" value="DUF538"/>
</dbReference>
<dbReference type="InterPro" id="IPR036758">
    <property type="entry name" value="At5g01610-like"/>
</dbReference>
<comment type="caution">
    <text evidence="2">The sequence shown here is derived from an EMBL/GenBank/DDBJ whole genome shotgun (WGS) entry which is preliminary data.</text>
</comment>
<evidence type="ECO:0000256" key="1">
    <source>
        <dbReference type="SAM" id="MobiDB-lite"/>
    </source>
</evidence>
<protein>
    <submittedName>
        <fullName evidence="2">Uncharacterized protein</fullName>
    </submittedName>
</protein>
<feature type="compositionally biased region" description="Polar residues" evidence="1">
    <location>
        <begin position="1"/>
        <end position="27"/>
    </location>
</feature>
<dbReference type="Pfam" id="PF04398">
    <property type="entry name" value="DUF538"/>
    <property type="match status" value="1"/>
</dbReference>
<reference evidence="2" key="1">
    <citation type="submission" date="2022-12" db="EMBL/GenBank/DDBJ databases">
        <title>Draft genome assemblies for two species of Escallonia (Escalloniales).</title>
        <authorList>
            <person name="Chanderbali A."/>
            <person name="Dervinis C."/>
            <person name="Anghel I."/>
            <person name="Soltis D."/>
            <person name="Soltis P."/>
            <person name="Zapata F."/>
        </authorList>
    </citation>
    <scope>NUCLEOTIDE SEQUENCE</scope>
    <source>
        <strain evidence="2">UCBG64.0493</strain>
        <tissue evidence="2">Leaf</tissue>
    </source>
</reference>
<dbReference type="PANTHER" id="PTHR31676:SF76">
    <property type="entry name" value="OS05G0362300 PROTEIN"/>
    <property type="match status" value="1"/>
</dbReference>
<proteinExistence type="predicted"/>
<gene>
    <name evidence="2" type="ORF">RJ639_006245</name>
</gene>
<feature type="compositionally biased region" description="Pro residues" evidence="1">
    <location>
        <begin position="90"/>
        <end position="103"/>
    </location>
</feature>
<feature type="region of interest" description="Disordered" evidence="1">
    <location>
        <begin position="1"/>
        <end position="147"/>
    </location>
</feature>
<keyword evidence="3" id="KW-1185">Reference proteome</keyword>
<dbReference type="AlphaFoldDB" id="A0AA89AVW1"/>
<dbReference type="Gene3D" id="2.30.240.10">
    <property type="entry name" value="At5g01610-like"/>
    <property type="match status" value="1"/>
</dbReference>
<dbReference type="EMBL" id="JAVXUP010001020">
    <property type="protein sequence ID" value="KAK3017175.1"/>
    <property type="molecule type" value="Genomic_DNA"/>
</dbReference>
<accession>A0AA89AVW1</accession>
<evidence type="ECO:0000313" key="2">
    <source>
        <dbReference type="EMBL" id="KAK3017175.1"/>
    </source>
</evidence>